<accession>A0A242JYT6</accession>
<proteinExistence type="predicted"/>
<sequence length="76" mass="8544">MAKVNTLNTIENIIVEDPENGISTISATEFFFNICEGVVSKLLRLVEGRLVEVGDVKYYIAPNFEHDKVVHAYLES</sequence>
<dbReference type="RefSeq" id="WP_086285141.1">
    <property type="nucleotide sequence ID" value="NZ_NGMO01000003.1"/>
</dbReference>
<dbReference type="STRING" id="1987383.A5844_002092"/>
<name>A0A242JYT6_9ENTE</name>
<dbReference type="Proteomes" id="UP000194933">
    <property type="component" value="Unassembled WGS sequence"/>
</dbReference>
<organism evidence="1 2">
    <name type="scientific">Candidatus Enterococcus wittei</name>
    <dbReference type="NCBI Taxonomy" id="1987383"/>
    <lineage>
        <taxon>Bacteria</taxon>
        <taxon>Bacillati</taxon>
        <taxon>Bacillota</taxon>
        <taxon>Bacilli</taxon>
        <taxon>Lactobacillales</taxon>
        <taxon>Enterococcaceae</taxon>
        <taxon>Enterococcus</taxon>
    </lineage>
</organism>
<comment type="caution">
    <text evidence="1">The sequence shown here is derived from an EMBL/GenBank/DDBJ whole genome shotgun (WGS) entry which is preliminary data.</text>
</comment>
<dbReference type="AlphaFoldDB" id="A0A242JYT6"/>
<gene>
    <name evidence="1" type="ORF">A5844_002092</name>
</gene>
<evidence type="ECO:0000313" key="2">
    <source>
        <dbReference type="Proteomes" id="UP000194933"/>
    </source>
</evidence>
<keyword evidence="2" id="KW-1185">Reference proteome</keyword>
<protein>
    <submittedName>
        <fullName evidence="1">Uncharacterized protein</fullName>
    </submittedName>
</protein>
<reference evidence="1 2" key="1">
    <citation type="submission" date="2017-05" db="EMBL/GenBank/DDBJ databases">
        <title>The Genome Sequence of Enterococcus sp. 10A9_DIV0425.</title>
        <authorList>
            <consortium name="The Broad Institute Genomics Platform"/>
            <consortium name="The Broad Institute Genomic Center for Infectious Diseases"/>
            <person name="Earl A."/>
            <person name="Manson A."/>
            <person name="Schwartman J."/>
            <person name="Gilmore M."/>
            <person name="Abouelleil A."/>
            <person name="Cao P."/>
            <person name="Chapman S."/>
            <person name="Cusick C."/>
            <person name="Shea T."/>
            <person name="Young S."/>
            <person name="Neafsey D."/>
            <person name="Nusbaum C."/>
            <person name="Birren B."/>
        </authorList>
    </citation>
    <scope>NUCLEOTIDE SEQUENCE [LARGE SCALE GENOMIC DNA]</scope>
    <source>
        <strain evidence="1 2">10A9_DIV0425</strain>
    </source>
</reference>
<evidence type="ECO:0000313" key="1">
    <source>
        <dbReference type="EMBL" id="OTP10392.1"/>
    </source>
</evidence>
<dbReference type="EMBL" id="NGMO01000003">
    <property type="protein sequence ID" value="OTP10392.1"/>
    <property type="molecule type" value="Genomic_DNA"/>
</dbReference>